<sequence length="183" mass="20050">MSIPSTVSRIGIPLLTALAGFGLAHAFTPRPSAEALMRRIDRQEARMEALARRLEASAASLPVPVAPGPQARVGMDLSGLREELRQMLREELSTAVVSADDARFPEKEQAPPPPTAENMAAYEKVHRMVEDSLASGSWGRAQIQELRTLRGQMTDAQYMELVRKLVAALNNQQLRLEEPGSPI</sequence>
<keyword evidence="3" id="KW-1185">Reference proteome</keyword>
<evidence type="ECO:0000313" key="2">
    <source>
        <dbReference type="EMBL" id="MCY1076366.1"/>
    </source>
</evidence>
<evidence type="ECO:0000256" key="1">
    <source>
        <dbReference type="SAM" id="Coils"/>
    </source>
</evidence>
<comment type="caution">
    <text evidence="2">The sequence shown here is derived from an EMBL/GenBank/DDBJ whole genome shotgun (WGS) entry which is preliminary data.</text>
</comment>
<dbReference type="EMBL" id="JAPNKA010000001">
    <property type="protein sequence ID" value="MCY1076366.1"/>
    <property type="molecule type" value="Genomic_DNA"/>
</dbReference>
<reference evidence="2 3" key="1">
    <citation type="submission" date="2022-11" db="EMBL/GenBank/DDBJ databases">
        <title>Minimal conservation of predation-associated metabolite biosynthetic gene clusters underscores biosynthetic potential of Myxococcota including descriptions for ten novel species: Archangium lansinium sp. nov., Myxococcus landrumus sp. nov., Nannocystis bai.</title>
        <authorList>
            <person name="Ahearne A."/>
            <person name="Stevens C."/>
            <person name="Phillips K."/>
        </authorList>
    </citation>
    <scope>NUCLEOTIDE SEQUENCE [LARGE SCALE GENOMIC DNA]</scope>
    <source>
        <strain evidence="2 3">MIWBW</strain>
    </source>
</reference>
<accession>A0ABT4A3Y8</accession>
<keyword evidence="1" id="KW-0175">Coiled coil</keyword>
<protein>
    <submittedName>
        <fullName evidence="2">Uncharacterized protein</fullName>
    </submittedName>
</protein>
<evidence type="ECO:0000313" key="3">
    <source>
        <dbReference type="Proteomes" id="UP001207654"/>
    </source>
</evidence>
<dbReference type="RefSeq" id="WP_267535258.1">
    <property type="nucleotide sequence ID" value="NZ_JAPNKA010000001.1"/>
</dbReference>
<dbReference type="Proteomes" id="UP001207654">
    <property type="component" value="Unassembled WGS sequence"/>
</dbReference>
<proteinExistence type="predicted"/>
<feature type="coiled-coil region" evidence="1">
    <location>
        <begin position="33"/>
        <end position="60"/>
    </location>
</feature>
<gene>
    <name evidence="2" type="ORF">OV287_17975</name>
</gene>
<organism evidence="2 3">
    <name type="scientific">Archangium lansingense</name>
    <dbReference type="NCBI Taxonomy" id="2995310"/>
    <lineage>
        <taxon>Bacteria</taxon>
        <taxon>Pseudomonadati</taxon>
        <taxon>Myxococcota</taxon>
        <taxon>Myxococcia</taxon>
        <taxon>Myxococcales</taxon>
        <taxon>Cystobacterineae</taxon>
        <taxon>Archangiaceae</taxon>
        <taxon>Archangium</taxon>
    </lineage>
</organism>
<name>A0ABT4A3Y8_9BACT</name>